<accession>A0A9N9LP08</accession>
<comment type="caution">
    <text evidence="3">The sequence shown here is derived from an EMBL/GenBank/DDBJ whole genome shotgun (WGS) entry which is preliminary data.</text>
</comment>
<evidence type="ECO:0000313" key="3">
    <source>
        <dbReference type="EMBL" id="CAG8978694.1"/>
    </source>
</evidence>
<feature type="transmembrane region" description="Helical" evidence="2">
    <location>
        <begin position="563"/>
        <end position="585"/>
    </location>
</feature>
<proteinExistence type="predicted"/>
<dbReference type="AlphaFoldDB" id="A0A9N9LP08"/>
<evidence type="ECO:0000313" key="4">
    <source>
        <dbReference type="Proteomes" id="UP000701801"/>
    </source>
</evidence>
<organism evidence="3 4">
    <name type="scientific">Hymenoscyphus albidus</name>
    <dbReference type="NCBI Taxonomy" id="595503"/>
    <lineage>
        <taxon>Eukaryota</taxon>
        <taxon>Fungi</taxon>
        <taxon>Dikarya</taxon>
        <taxon>Ascomycota</taxon>
        <taxon>Pezizomycotina</taxon>
        <taxon>Leotiomycetes</taxon>
        <taxon>Helotiales</taxon>
        <taxon>Helotiaceae</taxon>
        <taxon>Hymenoscyphus</taxon>
    </lineage>
</organism>
<dbReference type="EMBL" id="CAJVRM010000273">
    <property type="protein sequence ID" value="CAG8978694.1"/>
    <property type="molecule type" value="Genomic_DNA"/>
</dbReference>
<gene>
    <name evidence="3" type="ORF">HYALB_00004677</name>
</gene>
<feature type="region of interest" description="Disordered" evidence="1">
    <location>
        <begin position="40"/>
        <end position="79"/>
    </location>
</feature>
<protein>
    <recommendedName>
        <fullName evidence="5">Transmembrane protein</fullName>
    </recommendedName>
</protein>
<dbReference type="OrthoDB" id="10621534at2759"/>
<keyword evidence="2" id="KW-0472">Membrane</keyword>
<evidence type="ECO:0008006" key="5">
    <source>
        <dbReference type="Google" id="ProtNLM"/>
    </source>
</evidence>
<name>A0A9N9LP08_9HELO</name>
<evidence type="ECO:0000256" key="1">
    <source>
        <dbReference type="SAM" id="MobiDB-lite"/>
    </source>
</evidence>
<keyword evidence="4" id="KW-1185">Reference proteome</keyword>
<evidence type="ECO:0000256" key="2">
    <source>
        <dbReference type="SAM" id="Phobius"/>
    </source>
</evidence>
<sequence length="599" mass="67542">MQDEATSLLGEEEKSEACGTADTVEFTEASRGDIATSCAAVLPENAEQSQPDDGERGNRPNEQPDPESANHVSDHSRSISSVRVEGDLIMGVRRKTVEELMKAWSKVLIQSLQSQGRAGRSDGFDVELGLRNPREAPFDSSESNVDILYHGIFPNAGCSSNKEENDRALAKFRRIPQENGRYVKRPVFGAFNNYGYPNGQTPWLGEPVQVMSLEEVEKEDAEWELKQYGPTETWHLTGRRQKSNGRPNCLSGSATEVLLSLLYPNAEETSRYGHCHVNLIHSSVQVPIVDVSLNDIFKNYLERLGTRKRALILVEHLKEQEQHPLATLLKRCYARGILDQTLELPRRMFGWRIHDNPVFSNDSSIRLTQPQTHALNAWVIVEILRALDIWDIYPTKDDCFGGIRSNEIREIYCGHPRTHARAQDIIRCLYTTLEESAGGFRNARDFAAGQQLSHDELKESSFTIGNLGITSLHSLGKIKIRFSWDHGGKWLEKDDIWNEVMQTWRILFAFDNGDIIESEAFLSAYNAIKPPWFPYRKSSNGVPRADRATLRLVTDWKAVRDFWTFWLVVIFGAISVFLAVASLAVSSAQAWAAFHPPGG</sequence>
<keyword evidence="2" id="KW-0812">Transmembrane</keyword>
<dbReference type="Proteomes" id="UP000701801">
    <property type="component" value="Unassembled WGS sequence"/>
</dbReference>
<feature type="region of interest" description="Disordered" evidence="1">
    <location>
        <begin position="1"/>
        <end position="22"/>
    </location>
</feature>
<reference evidence="3" key="1">
    <citation type="submission" date="2021-07" db="EMBL/GenBank/DDBJ databases">
        <authorList>
            <person name="Durling M."/>
        </authorList>
    </citation>
    <scope>NUCLEOTIDE SEQUENCE</scope>
</reference>
<keyword evidence="2" id="KW-1133">Transmembrane helix</keyword>